<dbReference type="InterPro" id="IPR002711">
    <property type="entry name" value="HNH"/>
</dbReference>
<name>A0A841PYA4_9BACL</name>
<sequence>MTTTAATTTATAAPEMETCKLCGQTKATSEFRRDKRAKNGIIGECRPCRNAREKANGTYHRVYFMKHKRRAKAAGNLDALTFNQYLDVVSRPNCAYCGKARTDGERFGLDHIVPNKNITTGINSKGNVALACHSCNAKKGTRNLVDFYEHSDEFTPELFRAFIDQWAEALGPEYEAMLGAVNGADEPTQGK</sequence>
<dbReference type="InterPro" id="IPR003615">
    <property type="entry name" value="HNH_nuc"/>
</dbReference>
<dbReference type="AlphaFoldDB" id="A0A841PYA4"/>
<dbReference type="GO" id="GO:0003676">
    <property type="term" value="F:nucleic acid binding"/>
    <property type="evidence" value="ECO:0007669"/>
    <property type="project" value="InterPro"/>
</dbReference>
<proteinExistence type="predicted"/>
<keyword evidence="2" id="KW-0255">Endonuclease</keyword>
<accession>A0A841PYA4</accession>
<dbReference type="SMART" id="SM00507">
    <property type="entry name" value="HNHc"/>
    <property type="match status" value="1"/>
</dbReference>
<dbReference type="EMBL" id="JACHHJ010000001">
    <property type="protein sequence ID" value="MBB6449603.1"/>
    <property type="molecule type" value="Genomic_DNA"/>
</dbReference>
<dbReference type="CDD" id="cd00085">
    <property type="entry name" value="HNHc"/>
    <property type="match status" value="1"/>
</dbReference>
<reference evidence="2 3" key="1">
    <citation type="submission" date="2020-08" db="EMBL/GenBank/DDBJ databases">
        <title>Genomic Encyclopedia of Type Strains, Phase IV (KMG-IV): sequencing the most valuable type-strain genomes for metagenomic binning, comparative biology and taxonomic classification.</title>
        <authorList>
            <person name="Goeker M."/>
        </authorList>
    </citation>
    <scope>NUCLEOTIDE SEQUENCE [LARGE SCALE GENOMIC DNA]</scope>
    <source>
        <strain evidence="2 3">DSM 21769</strain>
    </source>
</reference>
<dbReference type="Gene3D" id="1.10.30.50">
    <property type="match status" value="1"/>
</dbReference>
<protein>
    <submittedName>
        <fullName evidence="2">5-methylcytosine-specific restriction endonuclease McrA</fullName>
    </submittedName>
</protein>
<organism evidence="2 3">
    <name type="scientific">Geomicrobium halophilum</name>
    <dbReference type="NCBI Taxonomy" id="549000"/>
    <lineage>
        <taxon>Bacteria</taxon>
        <taxon>Bacillati</taxon>
        <taxon>Bacillota</taxon>
        <taxon>Bacilli</taxon>
        <taxon>Bacillales</taxon>
        <taxon>Geomicrobium</taxon>
    </lineage>
</organism>
<dbReference type="Proteomes" id="UP000568839">
    <property type="component" value="Unassembled WGS sequence"/>
</dbReference>
<keyword evidence="2" id="KW-0540">Nuclease</keyword>
<evidence type="ECO:0000313" key="2">
    <source>
        <dbReference type="EMBL" id="MBB6449603.1"/>
    </source>
</evidence>
<dbReference type="GO" id="GO:0004519">
    <property type="term" value="F:endonuclease activity"/>
    <property type="evidence" value="ECO:0007669"/>
    <property type="project" value="UniProtKB-KW"/>
</dbReference>
<evidence type="ECO:0000259" key="1">
    <source>
        <dbReference type="SMART" id="SM00507"/>
    </source>
</evidence>
<dbReference type="Pfam" id="PF01844">
    <property type="entry name" value="HNH"/>
    <property type="match status" value="1"/>
</dbReference>
<keyword evidence="2" id="KW-0378">Hydrolase</keyword>
<dbReference type="GO" id="GO:0008270">
    <property type="term" value="F:zinc ion binding"/>
    <property type="evidence" value="ECO:0007669"/>
    <property type="project" value="InterPro"/>
</dbReference>
<gene>
    <name evidence="2" type="ORF">HNR44_001552</name>
</gene>
<comment type="caution">
    <text evidence="2">The sequence shown here is derived from an EMBL/GenBank/DDBJ whole genome shotgun (WGS) entry which is preliminary data.</text>
</comment>
<feature type="domain" description="HNH nuclease" evidence="1">
    <location>
        <begin position="83"/>
        <end position="137"/>
    </location>
</feature>
<dbReference type="RefSeq" id="WP_184403459.1">
    <property type="nucleotide sequence ID" value="NZ_JACHHJ010000001.1"/>
</dbReference>
<keyword evidence="3" id="KW-1185">Reference proteome</keyword>
<evidence type="ECO:0000313" key="3">
    <source>
        <dbReference type="Proteomes" id="UP000568839"/>
    </source>
</evidence>